<keyword evidence="3" id="KW-0238">DNA-binding</keyword>
<name>A0A097IVR5_9POXV</name>
<dbReference type="Proteomes" id="UP000121784">
    <property type="component" value="Segment"/>
</dbReference>
<reference evidence="4 5" key="1">
    <citation type="submission" date="2014-09" db="EMBL/GenBank/DDBJ databases">
        <title>Complete Genome Sequence of the Embu Virus Strain SPAn 880.</title>
        <authorList>
            <person name="Ibrahim M.S."/>
            <person name="Antwerpen M.H."/>
            <person name="Georgi E."/>
            <person name="Vette P."/>
            <person name="Zoeller G."/>
            <person name="Meyer H."/>
        </authorList>
    </citation>
    <scope>NUCLEOTIDE SEQUENCE [LARGE SCALE GENOMIC DNA]</scope>
    <source>
        <strain evidence="4">SPAn880</strain>
    </source>
</reference>
<evidence type="ECO:0000256" key="3">
    <source>
        <dbReference type="ARBA" id="ARBA00023125"/>
    </source>
</evidence>
<accession>A0A097IVR5</accession>
<dbReference type="Pfam" id="PF03289">
    <property type="entry name" value="Pox_I1"/>
    <property type="match status" value="1"/>
</dbReference>
<dbReference type="GO" id="GO:0044423">
    <property type="term" value="C:virion component"/>
    <property type="evidence" value="ECO:0007669"/>
    <property type="project" value="UniProtKB-KW"/>
</dbReference>
<dbReference type="GO" id="GO:0003677">
    <property type="term" value="F:DNA binding"/>
    <property type="evidence" value="ECO:0007669"/>
    <property type="project" value="UniProtKB-KW"/>
</dbReference>
<keyword evidence="2" id="KW-0946">Virion</keyword>
<gene>
    <name evidence="4" type="primary">59</name>
</gene>
<dbReference type="PIRSF" id="PIRSF015625">
    <property type="entry name" value="VAC_I1L"/>
    <property type="match status" value="1"/>
</dbReference>
<protein>
    <submittedName>
        <fullName evidence="4">DNA binding protein</fullName>
    </submittedName>
</protein>
<evidence type="ECO:0000313" key="5">
    <source>
        <dbReference type="Proteomes" id="UP000121784"/>
    </source>
</evidence>
<comment type="subcellular location">
    <subcellularLocation>
        <location evidence="1">Virion</location>
    </subcellularLocation>
</comment>
<evidence type="ECO:0000256" key="1">
    <source>
        <dbReference type="ARBA" id="ARBA00004328"/>
    </source>
</evidence>
<evidence type="ECO:0000313" key="4">
    <source>
        <dbReference type="EMBL" id="AIT70674.1"/>
    </source>
</evidence>
<evidence type="ECO:0000256" key="2">
    <source>
        <dbReference type="ARBA" id="ARBA00022844"/>
    </source>
</evidence>
<dbReference type="InterPro" id="IPR004969">
    <property type="entry name" value="Poxvirus_I1"/>
</dbReference>
<organism evidence="4 5">
    <name type="scientific">Cotia virus</name>
    <dbReference type="NCBI Taxonomy" id="39444"/>
    <lineage>
        <taxon>Viruses</taxon>
        <taxon>Varidnaviria</taxon>
        <taxon>Bamfordvirae</taxon>
        <taxon>Nucleocytoviricota</taxon>
        <taxon>Pokkesviricetes</taxon>
        <taxon>Chitovirales</taxon>
        <taxon>Poxviridae</taxon>
        <taxon>Chordopoxvirinae</taxon>
        <taxon>Oryzopoxvirus</taxon>
        <taxon>Oryzopoxvirus cotia</taxon>
    </lineage>
</organism>
<proteinExistence type="predicted"/>
<dbReference type="EMBL" id="KM595078">
    <property type="protein sequence ID" value="AIT70674.1"/>
    <property type="molecule type" value="Genomic_DNA"/>
</dbReference>
<sequence length="314" mass="36388">MEDNEDKLVLNSVSARRLKVYFTSRINQMVDELVAKKYPQKKKLQTRRLDNRIPIDLIKKDFVKRFKLENYNNGVLSVLINSLVENTYFSKDGKLNECGKKELVFTETEKEILSIIDIESPLYIDIGDVKTLASRLKTSASSFTYNGTTYTIEADKIEDLINQLTKNNDITLDEKSSIKDNVYIIPDELIDILKNRLFRSPQVKDNTISRIRLYDYFTRVSKNEHNNIYVIIKDIKIAEILGIETINLGAFTYTKHSILVNAISTNVDRYTKKFTEKFYEKFAEFVKDNDKINVSKVIECLIVPNIVIGTHTEL</sequence>